<protein>
    <submittedName>
        <fullName evidence="4">Ladderlectin</fullName>
    </submittedName>
</protein>
<evidence type="ECO:0000256" key="1">
    <source>
        <dbReference type="SAM" id="SignalP"/>
    </source>
</evidence>
<dbReference type="GeneID" id="106533885"/>
<name>A0A2I4D0N1_AUSLI</name>
<dbReference type="FunCoup" id="A0A2I4D0N1">
    <property type="interactions" value="794"/>
</dbReference>
<dbReference type="Proteomes" id="UP000192220">
    <property type="component" value="Unplaced"/>
</dbReference>
<dbReference type="PANTHER" id="PTHR22803">
    <property type="entry name" value="MANNOSE, PHOSPHOLIPASE, LECTIN RECEPTOR RELATED"/>
    <property type="match status" value="1"/>
</dbReference>
<dbReference type="Pfam" id="PF00059">
    <property type="entry name" value="Lectin_C"/>
    <property type="match status" value="1"/>
</dbReference>
<keyword evidence="3" id="KW-1185">Reference proteome</keyword>
<reference evidence="4" key="1">
    <citation type="submission" date="2025-08" db="UniProtKB">
        <authorList>
            <consortium name="RefSeq"/>
        </authorList>
    </citation>
    <scope>IDENTIFICATION</scope>
</reference>
<feature type="chain" id="PRO_5014140910" evidence="1">
    <location>
        <begin position="20"/>
        <end position="165"/>
    </location>
</feature>
<organism evidence="3 4">
    <name type="scientific">Austrofundulus limnaeus</name>
    <name type="common">Annual killifish</name>
    <dbReference type="NCBI Taxonomy" id="52670"/>
    <lineage>
        <taxon>Eukaryota</taxon>
        <taxon>Metazoa</taxon>
        <taxon>Chordata</taxon>
        <taxon>Craniata</taxon>
        <taxon>Vertebrata</taxon>
        <taxon>Euteleostomi</taxon>
        <taxon>Actinopterygii</taxon>
        <taxon>Neopterygii</taxon>
        <taxon>Teleostei</taxon>
        <taxon>Neoteleostei</taxon>
        <taxon>Acanthomorphata</taxon>
        <taxon>Ovalentaria</taxon>
        <taxon>Atherinomorphae</taxon>
        <taxon>Cyprinodontiformes</taxon>
        <taxon>Rivulidae</taxon>
        <taxon>Austrofundulus</taxon>
    </lineage>
</organism>
<feature type="signal peptide" evidence="1">
    <location>
        <begin position="1"/>
        <end position="19"/>
    </location>
</feature>
<dbReference type="SMART" id="SM00034">
    <property type="entry name" value="CLECT"/>
    <property type="match status" value="1"/>
</dbReference>
<dbReference type="CDD" id="cd00037">
    <property type="entry name" value="CLECT"/>
    <property type="match status" value="1"/>
</dbReference>
<dbReference type="KEGG" id="alim:106533885"/>
<sequence length="165" mass="18986">MQRLLLLLCASMLLSSVSGGPRSFTIRRYCPPGWTSMYGRCFKYVGSYLTWAQAEKNCLHMKGNLASVRSMLEYYSIQNLILRFSHRSNPTWIGGYDATEEGVWLWSDGSLMTFTKWCPGEPNNGYGGRQHCLQMNYSGRKCWDDHLCNTRLPSVCIRKKKWFGA</sequence>
<dbReference type="RefSeq" id="XP_013885801.1">
    <property type="nucleotide sequence ID" value="XM_014030347.1"/>
</dbReference>
<accession>A0A2I4D0N1</accession>
<dbReference type="InterPro" id="IPR050111">
    <property type="entry name" value="C-type_lectin/snaclec_domain"/>
</dbReference>
<keyword evidence="1" id="KW-0732">Signal</keyword>
<dbReference type="PRINTS" id="PR01504">
    <property type="entry name" value="PNCREATITSAP"/>
</dbReference>
<dbReference type="AlphaFoldDB" id="A0A2I4D0N1"/>
<gene>
    <name evidence="4" type="primary">LOC106533885</name>
</gene>
<dbReference type="OrthoDB" id="441660at2759"/>
<dbReference type="InterPro" id="IPR016187">
    <property type="entry name" value="CTDL_fold"/>
</dbReference>
<evidence type="ECO:0000259" key="2">
    <source>
        <dbReference type="PROSITE" id="PS50041"/>
    </source>
</evidence>
<feature type="domain" description="C-type lectin" evidence="2">
    <location>
        <begin position="37"/>
        <end position="157"/>
    </location>
</feature>
<evidence type="ECO:0000313" key="3">
    <source>
        <dbReference type="Proteomes" id="UP000192220"/>
    </source>
</evidence>
<dbReference type="InterPro" id="IPR001304">
    <property type="entry name" value="C-type_lectin-like"/>
</dbReference>
<dbReference type="PROSITE" id="PS50041">
    <property type="entry name" value="C_TYPE_LECTIN_2"/>
    <property type="match status" value="1"/>
</dbReference>
<proteinExistence type="predicted"/>
<evidence type="ECO:0000313" key="4">
    <source>
        <dbReference type="RefSeq" id="XP_013885801.1"/>
    </source>
</evidence>
<dbReference type="InterPro" id="IPR016186">
    <property type="entry name" value="C-type_lectin-like/link_sf"/>
</dbReference>
<dbReference type="InParanoid" id="A0A2I4D0N1"/>
<dbReference type="Gene3D" id="3.10.100.10">
    <property type="entry name" value="Mannose-Binding Protein A, subunit A"/>
    <property type="match status" value="1"/>
</dbReference>
<dbReference type="SUPFAM" id="SSF56436">
    <property type="entry name" value="C-type lectin-like"/>
    <property type="match status" value="1"/>
</dbReference>